<gene>
    <name evidence="4" type="ORF">ACFLIM_35980</name>
</gene>
<accession>A0ABW7ANG2</accession>
<comment type="caution">
    <text evidence="4">The sequence shown here is derived from an EMBL/GenBank/DDBJ whole genome shotgun (WGS) entry which is preliminary data.</text>
</comment>
<name>A0ABW7ANG2_9ACTN</name>
<evidence type="ECO:0000259" key="3">
    <source>
        <dbReference type="Pfam" id="PF00561"/>
    </source>
</evidence>
<keyword evidence="1 4" id="KW-0378">Hydrolase</keyword>
<dbReference type="InterPro" id="IPR000639">
    <property type="entry name" value="Epox_hydrolase-like"/>
</dbReference>
<dbReference type="GO" id="GO:0016787">
    <property type="term" value="F:hydrolase activity"/>
    <property type="evidence" value="ECO:0007669"/>
    <property type="project" value="UniProtKB-KW"/>
</dbReference>
<dbReference type="InterPro" id="IPR000073">
    <property type="entry name" value="AB_hydrolase_1"/>
</dbReference>
<dbReference type="InterPro" id="IPR029058">
    <property type="entry name" value="AB_hydrolase_fold"/>
</dbReference>
<protein>
    <submittedName>
        <fullName evidence="4">Alpha/beta fold hydrolase</fullName>
    </submittedName>
</protein>
<dbReference type="Pfam" id="PF00561">
    <property type="entry name" value="Abhydrolase_1"/>
    <property type="match status" value="1"/>
</dbReference>
<feature type="region of interest" description="Disordered" evidence="2">
    <location>
        <begin position="121"/>
        <end position="142"/>
    </location>
</feature>
<evidence type="ECO:0000256" key="2">
    <source>
        <dbReference type="SAM" id="MobiDB-lite"/>
    </source>
</evidence>
<reference evidence="4 5" key="1">
    <citation type="submission" date="2024-10" db="EMBL/GenBank/DDBJ databases">
        <authorList>
            <person name="Topkara A.R."/>
            <person name="Saygin H."/>
        </authorList>
    </citation>
    <scope>NUCLEOTIDE SEQUENCE [LARGE SCALE GENOMIC DNA]</scope>
    <source>
        <strain evidence="4 5">M3C6</strain>
    </source>
</reference>
<dbReference type="PRINTS" id="PR00412">
    <property type="entry name" value="EPOXHYDRLASE"/>
</dbReference>
<dbReference type="PANTHER" id="PTHR43329">
    <property type="entry name" value="EPOXIDE HYDROLASE"/>
    <property type="match status" value="1"/>
</dbReference>
<sequence>MYRSADVSAYSIVHLVGDVTALLEALGEKQAVIVGHDWGAPVAWHTAQFRPDLVRGVAALSVPHRPRTSGPPVKRMREVIGEGFYMVYFQRPKEPETEFERNPKATLGTLQEGCNQVLTRRAHGIPEPHGAERSPGPRPAAA</sequence>
<evidence type="ECO:0000256" key="1">
    <source>
        <dbReference type="ARBA" id="ARBA00022801"/>
    </source>
</evidence>
<feature type="domain" description="AB hydrolase-1" evidence="3">
    <location>
        <begin position="8"/>
        <end position="65"/>
    </location>
</feature>
<dbReference type="SUPFAM" id="SSF53474">
    <property type="entry name" value="alpha/beta-Hydrolases"/>
    <property type="match status" value="1"/>
</dbReference>
<dbReference type="Gene3D" id="3.40.50.1820">
    <property type="entry name" value="alpha/beta hydrolase"/>
    <property type="match status" value="1"/>
</dbReference>
<evidence type="ECO:0000313" key="5">
    <source>
        <dbReference type="Proteomes" id="UP001603978"/>
    </source>
</evidence>
<dbReference type="EMBL" id="JBICRM010000029">
    <property type="protein sequence ID" value="MFG1708614.1"/>
    <property type="molecule type" value="Genomic_DNA"/>
</dbReference>
<keyword evidence="5" id="KW-1185">Reference proteome</keyword>
<dbReference type="RefSeq" id="WP_393172844.1">
    <property type="nucleotide sequence ID" value="NZ_JBICRM010000029.1"/>
</dbReference>
<organism evidence="4 5">
    <name type="scientific">Nonomuraea marmarensis</name>
    <dbReference type="NCBI Taxonomy" id="3351344"/>
    <lineage>
        <taxon>Bacteria</taxon>
        <taxon>Bacillati</taxon>
        <taxon>Actinomycetota</taxon>
        <taxon>Actinomycetes</taxon>
        <taxon>Streptosporangiales</taxon>
        <taxon>Streptosporangiaceae</taxon>
        <taxon>Nonomuraea</taxon>
    </lineage>
</organism>
<evidence type="ECO:0000313" key="4">
    <source>
        <dbReference type="EMBL" id="MFG1708614.1"/>
    </source>
</evidence>
<proteinExistence type="predicted"/>
<dbReference type="Proteomes" id="UP001603978">
    <property type="component" value="Unassembled WGS sequence"/>
</dbReference>